<dbReference type="EMBL" id="QVMU01000046">
    <property type="protein sequence ID" value="RJX64850.1"/>
    <property type="molecule type" value="Genomic_DNA"/>
</dbReference>
<dbReference type="InterPro" id="IPR017938">
    <property type="entry name" value="Riboflavin_synthase-like_b-brl"/>
</dbReference>
<dbReference type="GO" id="GO:0004324">
    <property type="term" value="F:ferredoxin-NADP+ reductase activity"/>
    <property type="evidence" value="ECO:0007669"/>
    <property type="project" value="UniProtKB-EC"/>
</dbReference>
<dbReference type="PANTHER" id="PTHR47878">
    <property type="entry name" value="OXIDOREDUCTASE FAD/NAD(P)-BINDING DOMAIN PROTEIN"/>
    <property type="match status" value="1"/>
</dbReference>
<evidence type="ECO:0000259" key="10">
    <source>
        <dbReference type="PROSITE" id="PS51384"/>
    </source>
</evidence>
<evidence type="ECO:0000256" key="7">
    <source>
        <dbReference type="ARBA" id="ARBA00022857"/>
    </source>
</evidence>
<dbReference type="AlphaFoldDB" id="A0A3A6QTL8"/>
<comment type="caution">
    <text evidence="11">The sequence shown here is derived from an EMBL/GenBank/DDBJ whole genome shotgun (WGS) entry which is preliminary data.</text>
</comment>
<evidence type="ECO:0000313" key="12">
    <source>
        <dbReference type="Proteomes" id="UP000273252"/>
    </source>
</evidence>
<sequence length="261" mass="29659">MNRNSETYPDGFVTGQVVARTDWTDNLFSLRIRVHSLSFEAGQFTKLALRNVDGEWVRRAYSLVNHPDDYKHTNEAEFLIITDSAGQLSPMLQRLVVNDEVAVSTYSSGFMTLSEIPKTATDLWLLSTGTGIGPFLSLLDESSVSLPNNNLVLVHAVRFESELVYQEKIEQFKQRYGEKFHYVPIVSRESVTGTLRGRIPMLLESGELEKVTGITLSHAESFLYLCGNPNMVKETREVLKQRGFRSNLRREAGHFSSENYW</sequence>
<dbReference type="InterPro" id="IPR001433">
    <property type="entry name" value="OxRdtase_FAD/NAD-bd"/>
</dbReference>
<organism evidence="11 12">
    <name type="scientific">Vibrio sinensis</name>
    <dbReference type="NCBI Taxonomy" id="2302434"/>
    <lineage>
        <taxon>Bacteria</taxon>
        <taxon>Pseudomonadati</taxon>
        <taxon>Pseudomonadota</taxon>
        <taxon>Gammaproteobacteria</taxon>
        <taxon>Vibrionales</taxon>
        <taxon>Vibrionaceae</taxon>
        <taxon>Vibrio</taxon>
    </lineage>
</organism>
<dbReference type="Pfam" id="PF00175">
    <property type="entry name" value="NAD_binding_1"/>
    <property type="match status" value="1"/>
</dbReference>
<dbReference type="GO" id="GO:0042167">
    <property type="term" value="P:heme catabolic process"/>
    <property type="evidence" value="ECO:0007669"/>
    <property type="project" value="TreeGrafter"/>
</dbReference>
<dbReference type="OrthoDB" id="9784483at2"/>
<keyword evidence="4" id="KW-0285">Flavoprotein</keyword>
<reference evidence="11 12" key="1">
    <citation type="submission" date="2018-08" db="EMBL/GenBank/DDBJ databases">
        <title>Vibrio isolated from the Eastern China Marginal Seas.</title>
        <authorList>
            <person name="Li Y."/>
        </authorList>
    </citation>
    <scope>NUCLEOTIDE SEQUENCE [LARGE SCALE GENOMIC DNA]</scope>
    <source>
        <strain evidence="11 12">BEI233</strain>
    </source>
</reference>
<dbReference type="GO" id="GO:0000166">
    <property type="term" value="F:nucleotide binding"/>
    <property type="evidence" value="ECO:0007669"/>
    <property type="project" value="UniProtKB-KW"/>
</dbReference>
<evidence type="ECO:0000256" key="6">
    <source>
        <dbReference type="ARBA" id="ARBA00022827"/>
    </source>
</evidence>
<dbReference type="PANTHER" id="PTHR47878:SF1">
    <property type="entry name" value="FLAVODOXIN_FERREDOXIN--NADP REDUCTASE"/>
    <property type="match status" value="1"/>
</dbReference>
<dbReference type="Gene3D" id="3.40.50.80">
    <property type="entry name" value="Nucleotide-binding domain of ferredoxin-NADP reductase (FNR) module"/>
    <property type="match status" value="1"/>
</dbReference>
<keyword evidence="12" id="KW-1185">Reference proteome</keyword>
<dbReference type="SUPFAM" id="SSF63380">
    <property type="entry name" value="Riboflavin synthase domain-like"/>
    <property type="match status" value="1"/>
</dbReference>
<evidence type="ECO:0000256" key="5">
    <source>
        <dbReference type="ARBA" id="ARBA00022741"/>
    </source>
</evidence>
<dbReference type="EC" id="1.18.1.2" evidence="3"/>
<dbReference type="Proteomes" id="UP000273252">
    <property type="component" value="Unassembled WGS sequence"/>
</dbReference>
<dbReference type="SUPFAM" id="SSF52343">
    <property type="entry name" value="Ferredoxin reductase-like, C-terminal NADP-linked domain"/>
    <property type="match status" value="1"/>
</dbReference>
<keyword evidence="6" id="KW-0274">FAD</keyword>
<name>A0A3A6QTL8_9VIBR</name>
<evidence type="ECO:0000256" key="1">
    <source>
        <dbReference type="ARBA" id="ARBA00001974"/>
    </source>
</evidence>
<dbReference type="GO" id="GO:0034599">
    <property type="term" value="P:cellular response to oxidative stress"/>
    <property type="evidence" value="ECO:0007669"/>
    <property type="project" value="TreeGrafter"/>
</dbReference>
<comment type="cofactor">
    <cofactor evidence="1">
        <name>FAD</name>
        <dbReference type="ChEBI" id="CHEBI:57692"/>
    </cofactor>
</comment>
<dbReference type="InterPro" id="IPR039261">
    <property type="entry name" value="FNR_nucleotide-bd"/>
</dbReference>
<evidence type="ECO:0000256" key="2">
    <source>
        <dbReference type="ARBA" id="ARBA00008312"/>
    </source>
</evidence>
<comment type="catalytic activity">
    <reaction evidence="9">
        <text>2 reduced [2Fe-2S]-[ferredoxin] + NADP(+) + H(+) = 2 oxidized [2Fe-2S]-[ferredoxin] + NADPH</text>
        <dbReference type="Rhea" id="RHEA:20125"/>
        <dbReference type="Rhea" id="RHEA-COMP:10000"/>
        <dbReference type="Rhea" id="RHEA-COMP:10001"/>
        <dbReference type="ChEBI" id="CHEBI:15378"/>
        <dbReference type="ChEBI" id="CHEBI:33737"/>
        <dbReference type="ChEBI" id="CHEBI:33738"/>
        <dbReference type="ChEBI" id="CHEBI:57783"/>
        <dbReference type="ChEBI" id="CHEBI:58349"/>
        <dbReference type="EC" id="1.18.1.2"/>
    </reaction>
</comment>
<evidence type="ECO:0000313" key="11">
    <source>
        <dbReference type="EMBL" id="RJX64850.1"/>
    </source>
</evidence>
<dbReference type="CDD" id="cd06195">
    <property type="entry name" value="FNR1"/>
    <property type="match status" value="1"/>
</dbReference>
<dbReference type="PRINTS" id="PR00371">
    <property type="entry name" value="FPNCR"/>
</dbReference>
<keyword evidence="5" id="KW-0547">Nucleotide-binding</keyword>
<dbReference type="Gene3D" id="2.40.30.10">
    <property type="entry name" value="Translation factors"/>
    <property type="match status" value="1"/>
</dbReference>
<dbReference type="InterPro" id="IPR033892">
    <property type="entry name" value="FNR_bac"/>
</dbReference>
<dbReference type="InterPro" id="IPR001709">
    <property type="entry name" value="Flavoprot_Pyr_Nucl_cyt_Rdtase"/>
</dbReference>
<protein>
    <recommendedName>
        <fullName evidence="3">ferredoxin--NADP(+) reductase</fullName>
        <ecNumber evidence="3">1.18.1.2</ecNumber>
    </recommendedName>
</protein>
<comment type="similarity">
    <text evidence="2">Belongs to the ferredoxin--NADP reductase type 1 family.</text>
</comment>
<accession>A0A3A6QTL8</accession>
<dbReference type="InterPro" id="IPR017927">
    <property type="entry name" value="FAD-bd_FR_type"/>
</dbReference>
<dbReference type="RefSeq" id="WP_120035654.1">
    <property type="nucleotide sequence ID" value="NZ_QVMU01000046.1"/>
</dbReference>
<gene>
    <name evidence="11" type="ORF">DZ860_23140</name>
</gene>
<dbReference type="PROSITE" id="PS51384">
    <property type="entry name" value="FAD_FR"/>
    <property type="match status" value="1"/>
</dbReference>
<evidence type="ECO:0000256" key="9">
    <source>
        <dbReference type="ARBA" id="ARBA00047776"/>
    </source>
</evidence>
<dbReference type="Pfam" id="PF00970">
    <property type="entry name" value="FAD_binding_6"/>
    <property type="match status" value="1"/>
</dbReference>
<dbReference type="InterPro" id="IPR051930">
    <property type="entry name" value="FNR_type-1"/>
</dbReference>
<feature type="domain" description="FAD-binding FR-type" evidence="10">
    <location>
        <begin position="10"/>
        <end position="114"/>
    </location>
</feature>
<keyword evidence="8" id="KW-0560">Oxidoreductase</keyword>
<evidence type="ECO:0000256" key="4">
    <source>
        <dbReference type="ARBA" id="ARBA00022630"/>
    </source>
</evidence>
<evidence type="ECO:0000256" key="8">
    <source>
        <dbReference type="ARBA" id="ARBA00023002"/>
    </source>
</evidence>
<proteinExistence type="inferred from homology"/>
<evidence type="ECO:0000256" key="3">
    <source>
        <dbReference type="ARBA" id="ARBA00013223"/>
    </source>
</evidence>
<keyword evidence="7" id="KW-0521">NADP</keyword>
<dbReference type="InterPro" id="IPR008333">
    <property type="entry name" value="Cbr1-like_FAD-bd_dom"/>
</dbReference>